<name>A0AA40B1P8_9PEZI</name>
<dbReference type="AlphaFoldDB" id="A0AA40B1P8"/>
<evidence type="ECO:0000256" key="1">
    <source>
        <dbReference type="SAM" id="MobiDB-lite"/>
    </source>
</evidence>
<gene>
    <name evidence="2" type="ORF">B0H67DRAFT_448777</name>
</gene>
<evidence type="ECO:0000313" key="3">
    <source>
        <dbReference type="Proteomes" id="UP001172102"/>
    </source>
</evidence>
<evidence type="ECO:0000313" key="2">
    <source>
        <dbReference type="EMBL" id="KAK0726055.1"/>
    </source>
</evidence>
<feature type="region of interest" description="Disordered" evidence="1">
    <location>
        <begin position="1"/>
        <end position="64"/>
    </location>
</feature>
<feature type="non-terminal residue" evidence="2">
    <location>
        <position position="195"/>
    </location>
</feature>
<reference evidence="2" key="1">
    <citation type="submission" date="2023-06" db="EMBL/GenBank/DDBJ databases">
        <title>Genome-scale phylogeny and comparative genomics of the fungal order Sordariales.</title>
        <authorList>
            <consortium name="Lawrence Berkeley National Laboratory"/>
            <person name="Hensen N."/>
            <person name="Bonometti L."/>
            <person name="Westerberg I."/>
            <person name="Brannstrom I.O."/>
            <person name="Guillou S."/>
            <person name="Cros-Aarteil S."/>
            <person name="Calhoun S."/>
            <person name="Haridas S."/>
            <person name="Kuo A."/>
            <person name="Mondo S."/>
            <person name="Pangilinan J."/>
            <person name="Riley R."/>
            <person name="Labutti K."/>
            <person name="Andreopoulos B."/>
            <person name="Lipzen A."/>
            <person name="Chen C."/>
            <person name="Yanf M."/>
            <person name="Daum C."/>
            <person name="Ng V."/>
            <person name="Clum A."/>
            <person name="Steindorff A."/>
            <person name="Ohm R."/>
            <person name="Martin F."/>
            <person name="Silar P."/>
            <person name="Natvig D."/>
            <person name="Lalanne C."/>
            <person name="Gautier V."/>
            <person name="Ament-Velasquez S.L."/>
            <person name="Kruys A."/>
            <person name="Hutchinson M.I."/>
            <person name="Powell A.J."/>
            <person name="Barry K."/>
            <person name="Miller A.N."/>
            <person name="Grigoriev I.V."/>
            <person name="Debuchy R."/>
            <person name="Gladieux P."/>
            <person name="Thoren M.H."/>
            <person name="Johannesson H."/>
        </authorList>
    </citation>
    <scope>NUCLEOTIDE SEQUENCE</scope>
    <source>
        <strain evidence="2">SMH4607-1</strain>
    </source>
</reference>
<organism evidence="2 3">
    <name type="scientific">Lasiosphaeris hirsuta</name>
    <dbReference type="NCBI Taxonomy" id="260670"/>
    <lineage>
        <taxon>Eukaryota</taxon>
        <taxon>Fungi</taxon>
        <taxon>Dikarya</taxon>
        <taxon>Ascomycota</taxon>
        <taxon>Pezizomycotina</taxon>
        <taxon>Sordariomycetes</taxon>
        <taxon>Sordariomycetidae</taxon>
        <taxon>Sordariales</taxon>
        <taxon>Lasiosphaeriaceae</taxon>
        <taxon>Lasiosphaeris</taxon>
    </lineage>
</organism>
<feature type="compositionally biased region" description="Pro residues" evidence="1">
    <location>
        <begin position="9"/>
        <end position="20"/>
    </location>
</feature>
<protein>
    <submittedName>
        <fullName evidence="2">Uncharacterized protein</fullName>
    </submittedName>
</protein>
<sequence length="195" mass="20768">PKKNHVLPTNPPPPHPPTPPSHRERRARSRARTPTPRHRHVHPVSTAPTSRAAKPAPAKGSGSLLTRKADEVMEHVGARLAEQQAAMQAGLSEWVGGELGRTGEWAGQVREEQVAAVTAGLSEWAAGEAERAPRVAMGSARDTYLGWLWGEEGVATAVLAWLPVVFVAGETVKVGLEVGKLVYSGLVGETGGKRR</sequence>
<keyword evidence="3" id="KW-1185">Reference proteome</keyword>
<feature type="compositionally biased region" description="Basic residues" evidence="1">
    <location>
        <begin position="23"/>
        <end position="42"/>
    </location>
</feature>
<proteinExistence type="predicted"/>
<dbReference type="EMBL" id="JAUKUA010000002">
    <property type="protein sequence ID" value="KAK0726055.1"/>
    <property type="molecule type" value="Genomic_DNA"/>
</dbReference>
<accession>A0AA40B1P8</accession>
<feature type="non-terminal residue" evidence="2">
    <location>
        <position position="1"/>
    </location>
</feature>
<comment type="caution">
    <text evidence="2">The sequence shown here is derived from an EMBL/GenBank/DDBJ whole genome shotgun (WGS) entry which is preliminary data.</text>
</comment>
<dbReference type="Proteomes" id="UP001172102">
    <property type="component" value="Unassembled WGS sequence"/>
</dbReference>